<dbReference type="RefSeq" id="WP_094454433.1">
    <property type="nucleotide sequence ID" value="NZ_NOXU01000023.1"/>
</dbReference>
<protein>
    <submittedName>
        <fullName evidence="1">Uncharacterized protein</fullName>
    </submittedName>
</protein>
<evidence type="ECO:0000313" key="1">
    <source>
        <dbReference type="EMBL" id="OYQ36192.1"/>
    </source>
</evidence>
<dbReference type="Proteomes" id="UP000216998">
    <property type="component" value="Unassembled WGS sequence"/>
</dbReference>
<keyword evidence="2" id="KW-1185">Reference proteome</keyword>
<evidence type="ECO:0000313" key="2">
    <source>
        <dbReference type="Proteomes" id="UP000216998"/>
    </source>
</evidence>
<accession>A0A255Z428</accession>
<gene>
    <name evidence="1" type="ORF">CHU95_05215</name>
</gene>
<dbReference type="OrthoDB" id="5855099at2"/>
<organism evidence="1 2">
    <name type="scientific">Niveispirillum lacus</name>
    <dbReference type="NCBI Taxonomy" id="1981099"/>
    <lineage>
        <taxon>Bacteria</taxon>
        <taxon>Pseudomonadati</taxon>
        <taxon>Pseudomonadota</taxon>
        <taxon>Alphaproteobacteria</taxon>
        <taxon>Rhodospirillales</taxon>
        <taxon>Azospirillaceae</taxon>
        <taxon>Niveispirillum</taxon>
    </lineage>
</organism>
<comment type="caution">
    <text evidence="1">The sequence shown here is derived from an EMBL/GenBank/DDBJ whole genome shotgun (WGS) entry which is preliminary data.</text>
</comment>
<dbReference type="AlphaFoldDB" id="A0A255Z428"/>
<dbReference type="EMBL" id="NOXU01000023">
    <property type="protein sequence ID" value="OYQ36192.1"/>
    <property type="molecule type" value="Genomic_DNA"/>
</dbReference>
<name>A0A255Z428_9PROT</name>
<proteinExistence type="predicted"/>
<sequence>MSDCLLRLLIDHDWYGQHPVTGLALVPNRETEAVLRRFDLWWRQTAGGWTLFSGRGGPAAAILDGLDRALNGRPLCLGFTGDLTHLARVTALPAGATTLPHFTTRALQDRTDAGATGCILSPQSGAGVPMATVWLYPADLALVPAGTTWRICFQAAQVPWAYFVVNRSQNPLHQPFIRTSDGHLLSGPTQTQLPDGENALRFDTGGQPWTFSKTPDRGLGLYDWFRSPLSDQTTEICLIRSLPLPDPGSMLWHGEGPDRRIEAAATVYL</sequence>
<reference evidence="1 2" key="1">
    <citation type="submission" date="2017-07" db="EMBL/GenBank/DDBJ databases">
        <title>Niveispirillum cyanobacteriorum sp. nov., isolated from cyanobacterial aggregates in a eutrophic lake.</title>
        <authorList>
            <person name="Cai H."/>
        </authorList>
    </citation>
    <scope>NUCLEOTIDE SEQUENCE [LARGE SCALE GENOMIC DNA]</scope>
    <source>
        <strain evidence="2">TH1-14</strain>
    </source>
</reference>